<evidence type="ECO:0000256" key="1">
    <source>
        <dbReference type="ARBA" id="ARBA00009235"/>
    </source>
</evidence>
<dbReference type="GO" id="GO:0016853">
    <property type="term" value="F:isomerase activity"/>
    <property type="evidence" value="ECO:0007669"/>
    <property type="project" value="UniProtKB-KW"/>
</dbReference>
<evidence type="ECO:0000313" key="4">
    <source>
        <dbReference type="Proteomes" id="UP000006620"/>
    </source>
</evidence>
<dbReference type="PANTHER" id="PTHR43443">
    <property type="entry name" value="3-HEXULOSE-6-PHOSPHATE ISOMERASE"/>
    <property type="match status" value="1"/>
</dbReference>
<dbReference type="AlphaFoldDB" id="F8FIZ1"/>
<reference evidence="4" key="1">
    <citation type="submission" date="2011-06" db="EMBL/GenBank/DDBJ databases">
        <title>Complete genome sequence of Paenibacillus mucilaginosus KNP414.</title>
        <authorList>
            <person name="Wang J."/>
            <person name="Hu S."/>
            <person name="Hu X."/>
            <person name="Zhang B."/>
            <person name="Dong D."/>
            <person name="Zhang S."/>
            <person name="Zhao K."/>
            <person name="Wu D."/>
        </authorList>
    </citation>
    <scope>NUCLEOTIDE SEQUENCE [LARGE SCALE GENOMIC DNA]</scope>
    <source>
        <strain evidence="4">KNP414</strain>
    </source>
</reference>
<sequence length="189" mass="20245">MAGAELQVPQLDRIIGELQQTAGRISGEQTERLADRILRSRHIFVAGAGRSGLMMRAFAMRLMQMGFQAYVVGETVTPGMTRDDMLLIGSGSGETKSLVSMAAKAKSLGAALAAVTITPDSTIGQLSEDVVTLPGAPKDRTGEAYATVQPMGSLYEQTLLLFLDALVLRLMEKQGLDSQAMYGRHANLE</sequence>
<dbReference type="RefSeq" id="WP_013921516.1">
    <property type="nucleotide sequence ID" value="NC_015690.1"/>
</dbReference>
<dbReference type="EMBL" id="CP002869">
    <property type="protein sequence ID" value="AEI46369.1"/>
    <property type="molecule type" value="Genomic_DNA"/>
</dbReference>
<organism evidence="3 4">
    <name type="scientific">Paenibacillus mucilaginosus (strain KNP414)</name>
    <dbReference type="NCBI Taxonomy" id="1036673"/>
    <lineage>
        <taxon>Bacteria</taxon>
        <taxon>Bacillati</taxon>
        <taxon>Bacillota</taxon>
        <taxon>Bacilli</taxon>
        <taxon>Bacillales</taxon>
        <taxon>Paenibacillaceae</taxon>
        <taxon>Paenibacillus</taxon>
    </lineage>
</organism>
<dbReference type="PROSITE" id="PS51464">
    <property type="entry name" value="SIS"/>
    <property type="match status" value="1"/>
</dbReference>
<dbReference type="InterPro" id="IPR017552">
    <property type="entry name" value="PHI/rmpB"/>
</dbReference>
<dbReference type="NCBIfam" id="TIGR03127">
    <property type="entry name" value="RuMP_HxlB"/>
    <property type="match status" value="1"/>
</dbReference>
<comment type="similarity">
    <text evidence="1">Belongs to the SIS family. PHI subfamily.</text>
</comment>
<dbReference type="GO" id="GO:0097367">
    <property type="term" value="F:carbohydrate derivative binding"/>
    <property type="evidence" value="ECO:0007669"/>
    <property type="project" value="InterPro"/>
</dbReference>
<dbReference type="Proteomes" id="UP000006620">
    <property type="component" value="Chromosome"/>
</dbReference>
<dbReference type="PANTHER" id="PTHR43443:SF1">
    <property type="entry name" value="3-HEXULOSE-6-PHOSPHATE ISOMERASE"/>
    <property type="match status" value="1"/>
</dbReference>
<dbReference type="Gene3D" id="3.40.50.10490">
    <property type="entry name" value="Glucose-6-phosphate isomerase like protein, domain 1"/>
    <property type="match status" value="1"/>
</dbReference>
<dbReference type="CDD" id="cd05005">
    <property type="entry name" value="SIS_PHI"/>
    <property type="match status" value="1"/>
</dbReference>
<gene>
    <name evidence="3" type="ordered locus">KNP414_07884</name>
</gene>
<dbReference type="Pfam" id="PF01380">
    <property type="entry name" value="SIS"/>
    <property type="match status" value="1"/>
</dbReference>
<evidence type="ECO:0000313" key="3">
    <source>
        <dbReference type="EMBL" id="AEI46369.1"/>
    </source>
</evidence>
<reference evidence="3 4" key="2">
    <citation type="journal article" date="2013" name="Genome Announc.">
        <title>Genome Sequence of Growth-Improving Paenibacillus mucilaginosus Strain KNP414.</title>
        <authorList>
            <person name="Lu J.J."/>
            <person name="Wang J.F."/>
            <person name="Hu X.F."/>
        </authorList>
    </citation>
    <scope>NUCLEOTIDE SEQUENCE [LARGE SCALE GENOMIC DNA]</scope>
    <source>
        <strain evidence="3 4">KNP414</strain>
    </source>
</reference>
<protein>
    <submittedName>
        <fullName evidence="3">6-phospho-3-hexuloisomerase</fullName>
    </submittedName>
</protein>
<dbReference type="PATRIC" id="fig|1036673.3.peg.7356"/>
<dbReference type="InterPro" id="IPR001347">
    <property type="entry name" value="SIS_dom"/>
</dbReference>
<dbReference type="KEGG" id="pms:KNP414_07884"/>
<proteinExistence type="inferred from homology"/>
<accession>F8FIZ1</accession>
<dbReference type="HOGENOM" id="CLU_094236_1_1_9"/>
<name>F8FIZ1_PAEMK</name>
<keyword evidence="3" id="KW-0413">Isomerase</keyword>
<dbReference type="SUPFAM" id="SSF53697">
    <property type="entry name" value="SIS domain"/>
    <property type="match status" value="1"/>
</dbReference>
<evidence type="ECO:0000259" key="2">
    <source>
        <dbReference type="PROSITE" id="PS51464"/>
    </source>
</evidence>
<dbReference type="GO" id="GO:1901135">
    <property type="term" value="P:carbohydrate derivative metabolic process"/>
    <property type="evidence" value="ECO:0007669"/>
    <property type="project" value="InterPro"/>
</dbReference>
<dbReference type="InterPro" id="IPR046348">
    <property type="entry name" value="SIS_dom_sf"/>
</dbReference>
<feature type="domain" description="SIS" evidence="2">
    <location>
        <begin position="33"/>
        <end position="176"/>
    </location>
</feature>